<dbReference type="Pfam" id="PF13692">
    <property type="entry name" value="Glyco_trans_1_4"/>
    <property type="match status" value="1"/>
</dbReference>
<proteinExistence type="predicted"/>
<accession>A0ABV5ZSK0</accession>
<dbReference type="SUPFAM" id="SSF53756">
    <property type="entry name" value="UDP-Glycosyltransferase/glycogen phosphorylase"/>
    <property type="match status" value="1"/>
</dbReference>
<comment type="caution">
    <text evidence="1">The sequence shown here is derived from an EMBL/GenBank/DDBJ whole genome shotgun (WGS) entry which is preliminary data.</text>
</comment>
<keyword evidence="1" id="KW-0328">Glycosyltransferase</keyword>
<protein>
    <submittedName>
        <fullName evidence="1">Glycosyltransferase</fullName>
        <ecNumber evidence="1">2.4.-.-</ecNumber>
    </submittedName>
</protein>
<dbReference type="EC" id="2.4.-.-" evidence="1"/>
<dbReference type="GO" id="GO:0016757">
    <property type="term" value="F:glycosyltransferase activity"/>
    <property type="evidence" value="ECO:0007669"/>
    <property type="project" value="UniProtKB-KW"/>
</dbReference>
<dbReference type="EMBL" id="JBHLZU010000005">
    <property type="protein sequence ID" value="MFB9903390.1"/>
    <property type="molecule type" value="Genomic_DNA"/>
</dbReference>
<organism evidence="1 2">
    <name type="scientific">Allokutzneria oryzae</name>
    <dbReference type="NCBI Taxonomy" id="1378989"/>
    <lineage>
        <taxon>Bacteria</taxon>
        <taxon>Bacillati</taxon>
        <taxon>Actinomycetota</taxon>
        <taxon>Actinomycetes</taxon>
        <taxon>Pseudonocardiales</taxon>
        <taxon>Pseudonocardiaceae</taxon>
        <taxon>Allokutzneria</taxon>
    </lineage>
</organism>
<name>A0ABV5ZSK0_9PSEU</name>
<keyword evidence="2" id="KW-1185">Reference proteome</keyword>
<reference evidence="1 2" key="1">
    <citation type="submission" date="2024-09" db="EMBL/GenBank/DDBJ databases">
        <authorList>
            <person name="Sun Q."/>
            <person name="Mori K."/>
        </authorList>
    </citation>
    <scope>NUCLEOTIDE SEQUENCE [LARGE SCALE GENOMIC DNA]</scope>
    <source>
        <strain evidence="1 2">TBRC 7907</strain>
    </source>
</reference>
<gene>
    <name evidence="1" type="ORF">ACFFQA_05505</name>
</gene>
<dbReference type="Proteomes" id="UP001589693">
    <property type="component" value="Unassembled WGS sequence"/>
</dbReference>
<keyword evidence="1" id="KW-0808">Transferase</keyword>
<dbReference type="PANTHER" id="PTHR12526">
    <property type="entry name" value="GLYCOSYLTRANSFERASE"/>
    <property type="match status" value="1"/>
</dbReference>
<sequence>MNAEESLVEPSISAVECHYEFGGFDHRLVKGGISVYLWNLSQALSARGVAVSGLTAAHGALPLLRADYDVTDLDYVDDLTVDVPLDPLVWKDFGESAKIAVKVTAHRISLPGVDLVVLAGGLLDAYPDTFYPPYESKGRDLSFLKPLVFQIAATRYLVRTMRPRTVVHLHEPYYHYLMPQPLRAAGAEVVCTVQSNMPVNKKVYGREVRELLSFLGGDATVATGLDDPPLDGVVEREMRAYLPSTHLYNEYPERPGHDYVSGLALVARTASALDFLSSGQLEHVVTQGDTPAESLFQRLAVRRELRAAADRLVVGGCAVGSAWRAADRSTVDRAEVLRRRGLKPELPTVYHNARYAVHHKGQRELARALHELLDEGLRFNAVLHCLSPSPMDDPELNPLAEAYPGEVWLETGPLPESELIDLACAADLCLFPSKFEMDTFLLAMGEAMACGAVPVATAQRGMEHFEHVSGTTGAAVPRSFRAEDRELVDEIKAQVRRLLAAPPEELERLRANAIRVARSFTWEKVAADFHQIFAATLRGGLKADPKALLRRGWGDLVDDRTLALHAVEARDQALRTGDGDLAARLGIVDDRALFEAARERGDVATCARFPDHASELASRGAVVEEAGRWRVTYRFGPVRTVDVVQGGRAWPLYPTGDGGFGGTVPASAEPQVVLLVTLAGGRVVWDGLNVVLEKENNG</sequence>
<evidence type="ECO:0000313" key="2">
    <source>
        <dbReference type="Proteomes" id="UP001589693"/>
    </source>
</evidence>
<dbReference type="Gene3D" id="3.40.50.2000">
    <property type="entry name" value="Glycogen Phosphorylase B"/>
    <property type="match status" value="2"/>
</dbReference>
<evidence type="ECO:0000313" key="1">
    <source>
        <dbReference type="EMBL" id="MFB9903390.1"/>
    </source>
</evidence>
<dbReference type="RefSeq" id="WP_377850526.1">
    <property type="nucleotide sequence ID" value="NZ_JBHLZU010000005.1"/>
</dbReference>